<evidence type="ECO:0000313" key="2">
    <source>
        <dbReference type="Proteomes" id="UP000624703"/>
    </source>
</evidence>
<gene>
    <name evidence="1" type="ORF">JIN82_16385</name>
</gene>
<organism evidence="1 2">
    <name type="scientific">Persicirhabdus sediminis</name>
    <dbReference type="NCBI Taxonomy" id="454144"/>
    <lineage>
        <taxon>Bacteria</taxon>
        <taxon>Pseudomonadati</taxon>
        <taxon>Verrucomicrobiota</taxon>
        <taxon>Verrucomicrobiia</taxon>
        <taxon>Verrucomicrobiales</taxon>
        <taxon>Verrucomicrobiaceae</taxon>
        <taxon>Persicirhabdus</taxon>
    </lineage>
</organism>
<keyword evidence="2" id="KW-1185">Reference proteome</keyword>
<dbReference type="AlphaFoldDB" id="A0A8J7MH56"/>
<reference evidence="1" key="1">
    <citation type="submission" date="2021-01" db="EMBL/GenBank/DDBJ databases">
        <title>Modified the classification status of verrucomicrobia.</title>
        <authorList>
            <person name="Feng X."/>
        </authorList>
    </citation>
    <scope>NUCLEOTIDE SEQUENCE</scope>
    <source>
        <strain evidence="1">_KCTC 22039</strain>
    </source>
</reference>
<dbReference type="EMBL" id="JAENIM010000047">
    <property type="protein sequence ID" value="MBK1792743.1"/>
    <property type="molecule type" value="Genomic_DNA"/>
</dbReference>
<evidence type="ECO:0000313" key="1">
    <source>
        <dbReference type="EMBL" id="MBK1792743.1"/>
    </source>
</evidence>
<comment type="caution">
    <text evidence="1">The sequence shown here is derived from an EMBL/GenBank/DDBJ whole genome shotgun (WGS) entry which is preliminary data.</text>
</comment>
<dbReference type="RefSeq" id="WP_200312752.1">
    <property type="nucleotide sequence ID" value="NZ_JAENIM010000047.1"/>
</dbReference>
<sequence>MMMMRNRQPVQVQPVVSAKCWLTAASMMAVTCTSLPAEEIPAGGGPTPTQVDGEAIKEVYAEAEEFALIEAMRRKMAAEAEAKKSAASEAAEGGMGDDAQRRMDTSMSASRRFLLHGGDFASRTAISSLADDVHRKLIQLLRERDEQGKAVGGEQDQKIDSANIIDIRLHGKVGDPAPKRTLAKEINILDDSVQLLLHLHLARGVETEKLQQAVLEMLIYQRYLQSGQNVDLNERLLVWPWLSVGLMEAIRLNEPEADRRVYQALAEHMELFPPDKVMQLTQDEFASLNAVSYAAYRASAGALVSAMITQSGGREGMTEFLNDVAGYKGEVENLMREHFQGMNLSKESIQKFWEQQMLREGDARLTDQMSIDETEQKLSSYLKLRYRNEDGEVVTADLSHYKEVLDLDPIDRAYACYGVATDLDRLSYRCFDLYRRDIVANYQLMVQAIIAGKDPGIEAELERLQLLRMQMIAATQRVTQYLDWYQITNAEEVSGDFESYSKLLEEVARDEKMRDDAVSLYLDKAQRLIR</sequence>
<accession>A0A8J7MH56</accession>
<dbReference type="Proteomes" id="UP000624703">
    <property type="component" value="Unassembled WGS sequence"/>
</dbReference>
<proteinExistence type="predicted"/>
<protein>
    <submittedName>
        <fullName evidence="1">Uncharacterized protein</fullName>
    </submittedName>
</protein>
<name>A0A8J7MH56_9BACT</name>